<dbReference type="Gene3D" id="3.90.190.10">
    <property type="entry name" value="Protein tyrosine phosphatase superfamily"/>
    <property type="match status" value="2"/>
</dbReference>
<dbReference type="SUPFAM" id="SSF52799">
    <property type="entry name" value="(Phosphotyrosine protein) phosphatases II"/>
    <property type="match status" value="1"/>
</dbReference>
<evidence type="ECO:0000313" key="3">
    <source>
        <dbReference type="EMBL" id="WAR16922.1"/>
    </source>
</evidence>
<reference evidence="3" key="1">
    <citation type="submission" date="2022-11" db="EMBL/GenBank/DDBJ databases">
        <title>Centuries of genome instability and evolution in soft-shell clam transmissible cancer (bioRxiv).</title>
        <authorList>
            <person name="Hart S.F.M."/>
            <person name="Yonemitsu M.A."/>
            <person name="Giersch R.M."/>
            <person name="Beal B.F."/>
            <person name="Arriagada G."/>
            <person name="Davis B.W."/>
            <person name="Ostrander E.A."/>
            <person name="Goff S.P."/>
            <person name="Metzger M.J."/>
        </authorList>
    </citation>
    <scope>NUCLEOTIDE SEQUENCE</scope>
    <source>
        <strain evidence="3">MELC-2E11</strain>
        <tissue evidence="3">Siphon/mantle</tissue>
    </source>
</reference>
<protein>
    <submittedName>
        <fullName evidence="3">PTN4-like protein</fullName>
    </submittedName>
</protein>
<dbReference type="PROSITE" id="PS50055">
    <property type="entry name" value="TYR_PHOSPHATASE_PTP"/>
    <property type="match status" value="1"/>
</dbReference>
<accession>A0ABY7F5P7</accession>
<proteinExistence type="predicted"/>
<dbReference type="Pfam" id="PF00102">
    <property type="entry name" value="Y_phosphatase"/>
    <property type="match status" value="2"/>
</dbReference>
<gene>
    <name evidence="3" type="ORF">MAR_031516</name>
</gene>
<dbReference type="InterPro" id="IPR029021">
    <property type="entry name" value="Prot-tyrosine_phosphatase-like"/>
</dbReference>
<dbReference type="InterPro" id="IPR000242">
    <property type="entry name" value="PTP_cat"/>
</dbReference>
<organism evidence="3 4">
    <name type="scientific">Mya arenaria</name>
    <name type="common">Soft-shell clam</name>
    <dbReference type="NCBI Taxonomy" id="6604"/>
    <lineage>
        <taxon>Eukaryota</taxon>
        <taxon>Metazoa</taxon>
        <taxon>Spiralia</taxon>
        <taxon>Lophotrochozoa</taxon>
        <taxon>Mollusca</taxon>
        <taxon>Bivalvia</taxon>
        <taxon>Autobranchia</taxon>
        <taxon>Heteroconchia</taxon>
        <taxon>Euheterodonta</taxon>
        <taxon>Imparidentia</taxon>
        <taxon>Neoheterodontei</taxon>
        <taxon>Myida</taxon>
        <taxon>Myoidea</taxon>
        <taxon>Myidae</taxon>
        <taxon>Mya</taxon>
    </lineage>
</organism>
<dbReference type="InterPro" id="IPR050348">
    <property type="entry name" value="Protein-Tyr_Phosphatase"/>
</dbReference>
<dbReference type="Proteomes" id="UP001164746">
    <property type="component" value="Chromosome 10"/>
</dbReference>
<feature type="region of interest" description="Disordered" evidence="1">
    <location>
        <begin position="1"/>
        <end position="36"/>
    </location>
</feature>
<name>A0ABY7F5P7_MYAAR</name>
<evidence type="ECO:0000256" key="1">
    <source>
        <dbReference type="SAM" id="MobiDB-lite"/>
    </source>
</evidence>
<sequence length="222" mass="25560">MNTTAKADVIAENKNNSNEGNGRDNRDSTDSNQLSHRHQAGRFSALMQPPSTCEINLEFDKDDIHKAAERTTGVYYNNSVALKKSKVSVDGLVEYVDSLTQDDIKAEFENFPQGLIKPYVYSKRSENMPRNRYKGIYPYDDCRVKIRDGDTDYINARPMSQQLGGEFEPFWRMTTKCEQYWPNVGISKMYGEFRITCHSEDMYAEFTRRALTIAKDKAECIQ</sequence>
<feature type="domain" description="Tyrosine-protein phosphatase" evidence="2">
    <location>
        <begin position="104"/>
        <end position="222"/>
    </location>
</feature>
<dbReference type="PANTHER" id="PTHR19134">
    <property type="entry name" value="RECEPTOR-TYPE TYROSINE-PROTEIN PHOSPHATASE"/>
    <property type="match status" value="1"/>
</dbReference>
<dbReference type="PANTHER" id="PTHR19134:SF449">
    <property type="entry name" value="TYROSINE-PROTEIN PHOSPHATASE 1"/>
    <property type="match status" value="1"/>
</dbReference>
<evidence type="ECO:0000259" key="2">
    <source>
        <dbReference type="PROSITE" id="PS50055"/>
    </source>
</evidence>
<dbReference type="EMBL" id="CP111021">
    <property type="protein sequence ID" value="WAR16922.1"/>
    <property type="molecule type" value="Genomic_DNA"/>
</dbReference>
<evidence type="ECO:0000313" key="4">
    <source>
        <dbReference type="Proteomes" id="UP001164746"/>
    </source>
</evidence>
<keyword evidence="4" id="KW-1185">Reference proteome</keyword>